<dbReference type="InterPro" id="IPR036249">
    <property type="entry name" value="Thioredoxin-like_sf"/>
</dbReference>
<proteinExistence type="predicted"/>
<protein>
    <recommendedName>
        <fullName evidence="3">Thioredoxin domain-containing protein</fullName>
    </recommendedName>
</protein>
<keyword evidence="5" id="KW-1185">Reference proteome</keyword>
<feature type="chain" id="PRO_5010576948" description="Thioredoxin domain-containing protein" evidence="2">
    <location>
        <begin position="22"/>
        <end position="171"/>
    </location>
</feature>
<keyword evidence="1" id="KW-0676">Redox-active center</keyword>
<evidence type="ECO:0000256" key="2">
    <source>
        <dbReference type="SAM" id="SignalP"/>
    </source>
</evidence>
<dbReference type="AlphaFoldDB" id="A0A1T4RRU7"/>
<name>A0A1T4RRU7_9HYPH</name>
<evidence type="ECO:0000259" key="3">
    <source>
        <dbReference type="PROSITE" id="PS51352"/>
    </source>
</evidence>
<gene>
    <name evidence="4" type="ORF">SAMN02745126_04039</name>
</gene>
<dbReference type="PROSITE" id="PS51352">
    <property type="entry name" value="THIOREDOXIN_2"/>
    <property type="match status" value="1"/>
</dbReference>
<dbReference type="InterPro" id="IPR013766">
    <property type="entry name" value="Thioredoxin_domain"/>
</dbReference>
<evidence type="ECO:0000256" key="1">
    <source>
        <dbReference type="ARBA" id="ARBA00023284"/>
    </source>
</evidence>
<dbReference type="RefSeq" id="WP_085935708.1">
    <property type="nucleotide sequence ID" value="NZ_FUWJ01000005.1"/>
</dbReference>
<dbReference type="GO" id="GO:0015036">
    <property type="term" value="F:disulfide oxidoreductase activity"/>
    <property type="evidence" value="ECO:0007669"/>
    <property type="project" value="UniProtKB-ARBA"/>
</dbReference>
<dbReference type="SUPFAM" id="SSF52833">
    <property type="entry name" value="Thioredoxin-like"/>
    <property type="match status" value="1"/>
</dbReference>
<sequence>MRRTVLIALLMGLVLPGPAHANEPLPFVRGSWAKLRAAHAGQPTIVHFWGLTCGPCLVELPNWGKLLAERNDLRLVLLAADPLPQPPEQVENTLGRAGLGTAESWSFTDRFYERLRYEIDPTWSGELPRTVMIGRNGTINVLPGVADLSKVRAWLDEQSKLTALIPTQPTR</sequence>
<evidence type="ECO:0000313" key="5">
    <source>
        <dbReference type="Proteomes" id="UP000190092"/>
    </source>
</evidence>
<keyword evidence="2" id="KW-0732">Signal</keyword>
<reference evidence="5" key="1">
    <citation type="submission" date="2017-02" db="EMBL/GenBank/DDBJ databases">
        <authorList>
            <person name="Varghese N."/>
            <person name="Submissions S."/>
        </authorList>
    </citation>
    <scope>NUCLEOTIDE SEQUENCE [LARGE SCALE GENOMIC DNA]</scope>
    <source>
        <strain evidence="5">ATCC 27094</strain>
    </source>
</reference>
<organism evidence="4 5">
    <name type="scientific">Enhydrobacter aerosaccus</name>
    <dbReference type="NCBI Taxonomy" id="225324"/>
    <lineage>
        <taxon>Bacteria</taxon>
        <taxon>Pseudomonadati</taxon>
        <taxon>Pseudomonadota</taxon>
        <taxon>Alphaproteobacteria</taxon>
        <taxon>Hyphomicrobiales</taxon>
        <taxon>Enhydrobacter</taxon>
    </lineage>
</organism>
<dbReference type="STRING" id="225324.SAMN02745126_04039"/>
<evidence type="ECO:0000313" key="4">
    <source>
        <dbReference type="EMBL" id="SKA18371.1"/>
    </source>
</evidence>
<dbReference type="EMBL" id="FUWJ01000005">
    <property type="protein sequence ID" value="SKA18371.1"/>
    <property type="molecule type" value="Genomic_DNA"/>
</dbReference>
<feature type="domain" description="Thioredoxin" evidence="3">
    <location>
        <begin position="14"/>
        <end position="160"/>
    </location>
</feature>
<dbReference type="InterPro" id="IPR017937">
    <property type="entry name" value="Thioredoxin_CS"/>
</dbReference>
<feature type="signal peptide" evidence="2">
    <location>
        <begin position="1"/>
        <end position="21"/>
    </location>
</feature>
<dbReference type="Proteomes" id="UP000190092">
    <property type="component" value="Unassembled WGS sequence"/>
</dbReference>
<dbReference type="PROSITE" id="PS00194">
    <property type="entry name" value="THIOREDOXIN_1"/>
    <property type="match status" value="1"/>
</dbReference>
<accession>A0A1T4RRU7</accession>
<dbReference type="Gene3D" id="3.40.30.10">
    <property type="entry name" value="Glutaredoxin"/>
    <property type="match status" value="1"/>
</dbReference>